<proteinExistence type="predicted"/>
<accession>A0A0C9WJH1</accession>
<name>A0A0C9WJH1_9AGAR</name>
<dbReference type="EMBL" id="KN838783">
    <property type="protein sequence ID" value="KIJ94684.1"/>
    <property type="molecule type" value="Genomic_DNA"/>
</dbReference>
<dbReference type="HOGENOM" id="CLU_3019890_0_0_1"/>
<reference evidence="1 2" key="1">
    <citation type="submission" date="2014-04" db="EMBL/GenBank/DDBJ databases">
        <authorList>
            <consortium name="DOE Joint Genome Institute"/>
            <person name="Kuo A."/>
            <person name="Kohler A."/>
            <person name="Nagy L.G."/>
            <person name="Floudas D."/>
            <person name="Copeland A."/>
            <person name="Barry K.W."/>
            <person name="Cichocki N."/>
            <person name="Veneault-Fourrey C."/>
            <person name="LaButti K."/>
            <person name="Lindquist E.A."/>
            <person name="Lipzen A."/>
            <person name="Lundell T."/>
            <person name="Morin E."/>
            <person name="Murat C."/>
            <person name="Sun H."/>
            <person name="Tunlid A."/>
            <person name="Henrissat B."/>
            <person name="Grigoriev I.V."/>
            <person name="Hibbett D.S."/>
            <person name="Martin F."/>
            <person name="Nordberg H.P."/>
            <person name="Cantor M.N."/>
            <person name="Hua S.X."/>
        </authorList>
    </citation>
    <scope>NUCLEOTIDE SEQUENCE [LARGE SCALE GENOMIC DNA]</scope>
    <source>
        <strain evidence="1 2">LaAM-08-1</strain>
    </source>
</reference>
<keyword evidence="2" id="KW-1185">Reference proteome</keyword>
<dbReference type="Proteomes" id="UP000054477">
    <property type="component" value="Unassembled WGS sequence"/>
</dbReference>
<feature type="non-terminal residue" evidence="1">
    <location>
        <position position="1"/>
    </location>
</feature>
<gene>
    <name evidence="1" type="ORF">K443DRAFT_110040</name>
</gene>
<dbReference type="AlphaFoldDB" id="A0A0C9WJH1"/>
<protein>
    <submittedName>
        <fullName evidence="1">Uncharacterized protein</fullName>
    </submittedName>
</protein>
<reference evidence="2" key="2">
    <citation type="submission" date="2015-01" db="EMBL/GenBank/DDBJ databases">
        <title>Evolutionary Origins and Diversification of the Mycorrhizal Mutualists.</title>
        <authorList>
            <consortium name="DOE Joint Genome Institute"/>
            <consortium name="Mycorrhizal Genomics Consortium"/>
            <person name="Kohler A."/>
            <person name="Kuo A."/>
            <person name="Nagy L.G."/>
            <person name="Floudas D."/>
            <person name="Copeland A."/>
            <person name="Barry K.W."/>
            <person name="Cichocki N."/>
            <person name="Veneault-Fourrey C."/>
            <person name="LaButti K."/>
            <person name="Lindquist E.A."/>
            <person name="Lipzen A."/>
            <person name="Lundell T."/>
            <person name="Morin E."/>
            <person name="Murat C."/>
            <person name="Riley R."/>
            <person name="Ohm R."/>
            <person name="Sun H."/>
            <person name="Tunlid A."/>
            <person name="Henrissat B."/>
            <person name="Grigoriev I.V."/>
            <person name="Hibbett D.S."/>
            <person name="Martin F."/>
        </authorList>
    </citation>
    <scope>NUCLEOTIDE SEQUENCE [LARGE SCALE GENOMIC DNA]</scope>
    <source>
        <strain evidence="2">LaAM-08-1</strain>
    </source>
</reference>
<sequence length="56" mass="6680">VCSVCFLRLQKFIVPAFFHYKSFLYCPLFETTKVCSVRFLILHKCIVPAFFHYKSL</sequence>
<evidence type="ECO:0000313" key="2">
    <source>
        <dbReference type="Proteomes" id="UP000054477"/>
    </source>
</evidence>
<organism evidence="1 2">
    <name type="scientific">Laccaria amethystina LaAM-08-1</name>
    <dbReference type="NCBI Taxonomy" id="1095629"/>
    <lineage>
        <taxon>Eukaryota</taxon>
        <taxon>Fungi</taxon>
        <taxon>Dikarya</taxon>
        <taxon>Basidiomycota</taxon>
        <taxon>Agaricomycotina</taxon>
        <taxon>Agaricomycetes</taxon>
        <taxon>Agaricomycetidae</taxon>
        <taxon>Agaricales</taxon>
        <taxon>Agaricineae</taxon>
        <taxon>Hydnangiaceae</taxon>
        <taxon>Laccaria</taxon>
    </lineage>
</organism>
<evidence type="ECO:0000313" key="1">
    <source>
        <dbReference type="EMBL" id="KIJ94684.1"/>
    </source>
</evidence>